<dbReference type="PaxDb" id="2903-EOD31517"/>
<accession>A0A0D3K6Y2</accession>
<feature type="domain" description="Aldehyde oxidase/xanthine dehydrogenase first molybdopterin binding" evidence="4">
    <location>
        <begin position="6"/>
        <end position="193"/>
    </location>
</feature>
<evidence type="ECO:0000256" key="2">
    <source>
        <dbReference type="ARBA" id="ARBA00022505"/>
    </source>
</evidence>
<organism evidence="6 7">
    <name type="scientific">Emiliania huxleyi (strain CCMP1516)</name>
    <dbReference type="NCBI Taxonomy" id="280463"/>
    <lineage>
        <taxon>Eukaryota</taxon>
        <taxon>Haptista</taxon>
        <taxon>Haptophyta</taxon>
        <taxon>Prymnesiophyceae</taxon>
        <taxon>Isochrysidales</taxon>
        <taxon>Noelaerhabdaceae</taxon>
        <taxon>Emiliania</taxon>
    </lineage>
</organism>
<reference evidence="6" key="2">
    <citation type="submission" date="2024-10" db="UniProtKB">
        <authorList>
            <consortium name="EnsemblProtists"/>
        </authorList>
    </citation>
    <scope>IDENTIFICATION</scope>
</reference>
<dbReference type="Pfam" id="PF02738">
    <property type="entry name" value="MoCoBD_1"/>
    <property type="match status" value="1"/>
</dbReference>
<dbReference type="Proteomes" id="UP000013827">
    <property type="component" value="Unassembled WGS sequence"/>
</dbReference>
<sequence>MGSLVEGGGLSITCANQNPTRTQTAVAGALGLPLATVDVRVRRIGGAYGGKLNAHLPTAIAAAVAAAKHGRPVRLHNDRSDDMASTGGRPPMEGSFRLAVDQGGVVSSIELTAAFDSGVVDGGAGDLTMGVCWADNAYRADDFAVHGSFYNSGVVGSAACFPGGVTIPLHELAMEAAAEAVGLPADAVREANLYATGDAALCGVTVGENGFNWNLPAMWQSAKARWEVEAFNRSNRWRKRGLRMVPVKYGIEDNGGAYKEGCSLGVLADGSVRLAHGGCELGQGIHTKAAQAAAFALGCPLGGVSVSDTSSLATPGSADTGGSATSECVVKARCWTLD</sequence>
<name>A0A0D3K6Y2_EMIH1</name>
<dbReference type="RefSeq" id="XP_005783946.1">
    <property type="nucleotide sequence ID" value="XM_005783889.1"/>
</dbReference>
<dbReference type="EnsemblProtists" id="EOD31517">
    <property type="protein sequence ID" value="EOD31517"/>
    <property type="gene ID" value="EMIHUDRAFT_253512"/>
</dbReference>
<proteinExistence type="inferred from homology"/>
<comment type="similarity">
    <text evidence="1">Belongs to the xanthine dehydrogenase family.</text>
</comment>
<dbReference type="HOGENOM" id="CLU_822414_0_0_1"/>
<dbReference type="GeneID" id="17276791"/>
<keyword evidence="2" id="KW-0500">Molybdenum</keyword>
<dbReference type="SUPFAM" id="SSF56003">
    <property type="entry name" value="Molybdenum cofactor-binding domain"/>
    <property type="match status" value="1"/>
</dbReference>
<evidence type="ECO:0000256" key="3">
    <source>
        <dbReference type="SAM" id="MobiDB-lite"/>
    </source>
</evidence>
<dbReference type="Gene3D" id="3.30.365.10">
    <property type="entry name" value="Aldehyde oxidase/xanthine dehydrogenase, molybdopterin binding domain"/>
    <property type="match status" value="3"/>
</dbReference>
<evidence type="ECO:0000256" key="1">
    <source>
        <dbReference type="ARBA" id="ARBA00006849"/>
    </source>
</evidence>
<feature type="region of interest" description="Disordered" evidence="3">
    <location>
        <begin position="71"/>
        <end position="90"/>
    </location>
</feature>
<evidence type="ECO:0008006" key="8">
    <source>
        <dbReference type="Google" id="ProtNLM"/>
    </source>
</evidence>
<reference evidence="7" key="1">
    <citation type="journal article" date="2013" name="Nature">
        <title>Pan genome of the phytoplankton Emiliania underpins its global distribution.</title>
        <authorList>
            <person name="Read B.A."/>
            <person name="Kegel J."/>
            <person name="Klute M.J."/>
            <person name="Kuo A."/>
            <person name="Lefebvre S.C."/>
            <person name="Maumus F."/>
            <person name="Mayer C."/>
            <person name="Miller J."/>
            <person name="Monier A."/>
            <person name="Salamov A."/>
            <person name="Young J."/>
            <person name="Aguilar M."/>
            <person name="Claverie J.M."/>
            <person name="Frickenhaus S."/>
            <person name="Gonzalez K."/>
            <person name="Herman E.K."/>
            <person name="Lin Y.C."/>
            <person name="Napier J."/>
            <person name="Ogata H."/>
            <person name="Sarno A.F."/>
            <person name="Shmutz J."/>
            <person name="Schroeder D."/>
            <person name="de Vargas C."/>
            <person name="Verret F."/>
            <person name="von Dassow P."/>
            <person name="Valentin K."/>
            <person name="Van de Peer Y."/>
            <person name="Wheeler G."/>
            <person name="Dacks J.B."/>
            <person name="Delwiche C.F."/>
            <person name="Dyhrman S.T."/>
            <person name="Glockner G."/>
            <person name="John U."/>
            <person name="Richards T."/>
            <person name="Worden A.Z."/>
            <person name="Zhang X."/>
            <person name="Grigoriev I.V."/>
            <person name="Allen A.E."/>
            <person name="Bidle K."/>
            <person name="Borodovsky M."/>
            <person name="Bowler C."/>
            <person name="Brownlee C."/>
            <person name="Cock J.M."/>
            <person name="Elias M."/>
            <person name="Gladyshev V.N."/>
            <person name="Groth M."/>
            <person name="Guda C."/>
            <person name="Hadaegh A."/>
            <person name="Iglesias-Rodriguez M.D."/>
            <person name="Jenkins J."/>
            <person name="Jones B.M."/>
            <person name="Lawson T."/>
            <person name="Leese F."/>
            <person name="Lindquist E."/>
            <person name="Lobanov A."/>
            <person name="Lomsadze A."/>
            <person name="Malik S.B."/>
            <person name="Marsh M.E."/>
            <person name="Mackinder L."/>
            <person name="Mock T."/>
            <person name="Mueller-Roeber B."/>
            <person name="Pagarete A."/>
            <person name="Parker M."/>
            <person name="Probert I."/>
            <person name="Quesneville H."/>
            <person name="Raines C."/>
            <person name="Rensing S.A."/>
            <person name="Riano-Pachon D.M."/>
            <person name="Richier S."/>
            <person name="Rokitta S."/>
            <person name="Shiraiwa Y."/>
            <person name="Soanes D.M."/>
            <person name="van der Giezen M."/>
            <person name="Wahlund T.M."/>
            <person name="Williams B."/>
            <person name="Wilson W."/>
            <person name="Wolfe G."/>
            <person name="Wurch L.L."/>
        </authorList>
    </citation>
    <scope>NUCLEOTIDE SEQUENCE</scope>
</reference>
<evidence type="ECO:0000259" key="4">
    <source>
        <dbReference type="Pfam" id="PF02738"/>
    </source>
</evidence>
<dbReference type="GO" id="GO:0005506">
    <property type="term" value="F:iron ion binding"/>
    <property type="evidence" value="ECO:0007669"/>
    <property type="project" value="InterPro"/>
</dbReference>
<evidence type="ECO:0000259" key="5">
    <source>
        <dbReference type="Pfam" id="PF20256"/>
    </source>
</evidence>
<dbReference type="PANTHER" id="PTHR11908:SF132">
    <property type="entry name" value="ALDEHYDE OXIDASE 1-RELATED"/>
    <property type="match status" value="1"/>
</dbReference>
<dbReference type="Pfam" id="PF20256">
    <property type="entry name" value="MoCoBD_2"/>
    <property type="match status" value="1"/>
</dbReference>
<dbReference type="AlphaFoldDB" id="A0A0D3K6Y2"/>
<dbReference type="InterPro" id="IPR046867">
    <property type="entry name" value="AldOxase/xan_DH_MoCoBD2"/>
</dbReference>
<dbReference type="STRING" id="2903.R1D9E6"/>
<dbReference type="PANTHER" id="PTHR11908">
    <property type="entry name" value="XANTHINE DEHYDROGENASE"/>
    <property type="match status" value="1"/>
</dbReference>
<dbReference type="GO" id="GO:0016491">
    <property type="term" value="F:oxidoreductase activity"/>
    <property type="evidence" value="ECO:0007669"/>
    <property type="project" value="InterPro"/>
</dbReference>
<dbReference type="InterPro" id="IPR008274">
    <property type="entry name" value="AldOxase/xan_DH_MoCoBD1"/>
</dbReference>
<evidence type="ECO:0000313" key="7">
    <source>
        <dbReference type="Proteomes" id="UP000013827"/>
    </source>
</evidence>
<dbReference type="InterPro" id="IPR037165">
    <property type="entry name" value="AldOxase/xan_DH_Mopterin-bd_sf"/>
</dbReference>
<dbReference type="eggNOG" id="KOG0430">
    <property type="taxonomic scope" value="Eukaryota"/>
</dbReference>
<evidence type="ECO:0000313" key="6">
    <source>
        <dbReference type="EnsemblProtists" id="EOD31517"/>
    </source>
</evidence>
<keyword evidence="7" id="KW-1185">Reference proteome</keyword>
<protein>
    <recommendedName>
        <fullName evidence="8">Aldehyde oxidase/xanthine dehydrogenase a/b hammerhead domain-containing protein</fullName>
    </recommendedName>
</protein>
<feature type="domain" description="Aldehyde oxidase/xanthine dehydrogenase second molybdopterin binding" evidence="5">
    <location>
        <begin position="222"/>
        <end position="332"/>
    </location>
</feature>
<dbReference type="InterPro" id="IPR016208">
    <property type="entry name" value="Ald_Oxase/xanthine_DH-like"/>
</dbReference>
<dbReference type="KEGG" id="ehx:EMIHUDRAFT_253512"/>
<dbReference type="FunFam" id="3.30.365.10:FF:000001">
    <property type="entry name" value="Xanthine dehydrogenase oxidase"/>
    <property type="match status" value="1"/>
</dbReference>